<name>A0A0G1JTN4_9BACT</name>
<keyword evidence="3" id="KW-0808">Transferase</keyword>
<dbReference type="SUPFAM" id="SSF53756">
    <property type="entry name" value="UDP-Glycosyltransferase/glycogen phosphorylase"/>
    <property type="match status" value="1"/>
</dbReference>
<dbReference type="InterPro" id="IPR001296">
    <property type="entry name" value="Glyco_trans_1"/>
</dbReference>
<dbReference type="InterPro" id="IPR028098">
    <property type="entry name" value="Glyco_trans_4-like_N"/>
</dbReference>
<evidence type="ECO:0000313" key="3">
    <source>
        <dbReference type="EMBL" id="KKT38834.1"/>
    </source>
</evidence>
<organism evidence="3 4">
    <name type="scientific">Candidatus Gottesmanbacteria bacterium GW2011_GWB1_44_11c</name>
    <dbReference type="NCBI Taxonomy" id="1618447"/>
    <lineage>
        <taxon>Bacteria</taxon>
        <taxon>Candidatus Gottesmaniibacteriota</taxon>
    </lineage>
</organism>
<evidence type="ECO:0000259" key="1">
    <source>
        <dbReference type="Pfam" id="PF00534"/>
    </source>
</evidence>
<dbReference type="PANTHER" id="PTHR12526:SF595">
    <property type="entry name" value="BLL5217 PROTEIN"/>
    <property type="match status" value="1"/>
</dbReference>
<dbReference type="PANTHER" id="PTHR12526">
    <property type="entry name" value="GLYCOSYLTRANSFERASE"/>
    <property type="match status" value="1"/>
</dbReference>
<reference evidence="3 4" key="1">
    <citation type="journal article" date="2015" name="Nature">
        <title>rRNA introns, odd ribosomes, and small enigmatic genomes across a large radiation of phyla.</title>
        <authorList>
            <person name="Brown C.T."/>
            <person name="Hug L.A."/>
            <person name="Thomas B.C."/>
            <person name="Sharon I."/>
            <person name="Castelle C.J."/>
            <person name="Singh A."/>
            <person name="Wilkins M.J."/>
            <person name="Williams K.H."/>
            <person name="Banfield J.F."/>
        </authorList>
    </citation>
    <scope>NUCLEOTIDE SEQUENCE [LARGE SCALE GENOMIC DNA]</scope>
</reference>
<evidence type="ECO:0000259" key="2">
    <source>
        <dbReference type="Pfam" id="PF13439"/>
    </source>
</evidence>
<dbReference type="AlphaFoldDB" id="A0A0G1JTN4"/>
<proteinExistence type="predicted"/>
<feature type="domain" description="Glycosyltransferase subfamily 4-like N-terminal" evidence="2">
    <location>
        <begin position="48"/>
        <end position="160"/>
    </location>
</feature>
<feature type="domain" description="Glycosyl transferase family 1" evidence="1">
    <location>
        <begin position="209"/>
        <end position="331"/>
    </location>
</feature>
<dbReference type="EMBL" id="LCHM01000005">
    <property type="protein sequence ID" value="KKT38834.1"/>
    <property type="molecule type" value="Genomic_DNA"/>
</dbReference>
<comment type="caution">
    <text evidence="3">The sequence shown here is derived from an EMBL/GenBank/DDBJ whole genome shotgun (WGS) entry which is preliminary data.</text>
</comment>
<dbReference type="CDD" id="cd03802">
    <property type="entry name" value="GT4_AviGT4-like"/>
    <property type="match status" value="1"/>
</dbReference>
<protein>
    <submittedName>
        <fullName evidence="3">Glycosyl transferase</fullName>
    </submittedName>
</protein>
<gene>
    <name evidence="3" type="ORF">UW22_C0005G0008</name>
</gene>
<dbReference type="GO" id="GO:0016757">
    <property type="term" value="F:glycosyltransferase activity"/>
    <property type="evidence" value="ECO:0007669"/>
    <property type="project" value="InterPro"/>
</dbReference>
<dbReference type="Proteomes" id="UP000034617">
    <property type="component" value="Unassembled WGS sequence"/>
</dbReference>
<dbReference type="Pfam" id="PF13439">
    <property type="entry name" value="Glyco_transf_4"/>
    <property type="match status" value="1"/>
</dbReference>
<sequence length="384" mass="43195">MRQPVISFHKIRHCQEYALCFPVKFEIIDCMRIAMLAPFEEPVPPKKYGGTELVIYNLITELVKMGHDVTLFGTGDAEVPCRLEAIFPASIRTLPPFDTDQKAREAVKWVGIGNVLRKLANEPFDIIHNHNGWRFLSVSSCVRRPIVTTLHGPMDQVYQQVVFSSSPDFAFISISDNQRVAYPTLQYVQTVYNGIDVSKFPFSEKAGGYLCLLGRFSPEKGVKEAIKIARMTGMPLKIAAKIDFVDRQFYESVKPEIDGRQIQFVGEISFEEKTDLLKNAYALLAPIQWEEPFGLNVIESMACGTPVVGTKRGSFPELIEQGKTGFLGTTAEELASFVSHIPMIKRLDCRKAVEERFTSTIMAEGYLQAYQRVLEKFGTGKNSV</sequence>
<dbReference type="Pfam" id="PF00534">
    <property type="entry name" value="Glycos_transf_1"/>
    <property type="match status" value="1"/>
</dbReference>
<evidence type="ECO:0000313" key="4">
    <source>
        <dbReference type="Proteomes" id="UP000034617"/>
    </source>
</evidence>
<dbReference type="Gene3D" id="3.40.50.2000">
    <property type="entry name" value="Glycogen Phosphorylase B"/>
    <property type="match status" value="2"/>
</dbReference>
<accession>A0A0G1JTN4</accession>